<feature type="transmembrane region" description="Helical" evidence="1">
    <location>
        <begin position="207"/>
        <end position="230"/>
    </location>
</feature>
<keyword evidence="1" id="KW-0472">Membrane</keyword>
<proteinExistence type="predicted"/>
<dbReference type="OrthoDB" id="378663at2"/>
<accession>A0A4U0FGV2</accession>
<evidence type="ECO:0000313" key="3">
    <source>
        <dbReference type="Proteomes" id="UP000309673"/>
    </source>
</evidence>
<dbReference type="Proteomes" id="UP000309673">
    <property type="component" value="Unassembled WGS sequence"/>
</dbReference>
<feature type="transmembrane region" description="Helical" evidence="1">
    <location>
        <begin position="59"/>
        <end position="81"/>
    </location>
</feature>
<protein>
    <recommendedName>
        <fullName evidence="4">DUF4386 domain-containing protein</fullName>
    </recommendedName>
</protein>
<feature type="transmembrane region" description="Helical" evidence="1">
    <location>
        <begin position="148"/>
        <end position="167"/>
    </location>
</feature>
<dbReference type="EMBL" id="SUPK01000001">
    <property type="protein sequence ID" value="TJY44138.1"/>
    <property type="molecule type" value="Genomic_DNA"/>
</dbReference>
<evidence type="ECO:0000256" key="1">
    <source>
        <dbReference type="SAM" id="Phobius"/>
    </source>
</evidence>
<feature type="transmembrane region" description="Helical" evidence="1">
    <location>
        <begin position="93"/>
        <end position="110"/>
    </location>
</feature>
<evidence type="ECO:0000313" key="2">
    <source>
        <dbReference type="EMBL" id="TJY44138.1"/>
    </source>
</evidence>
<gene>
    <name evidence="2" type="ORF">E5161_01710</name>
</gene>
<comment type="caution">
    <text evidence="2">The sequence shown here is derived from an EMBL/GenBank/DDBJ whole genome shotgun (WGS) entry which is preliminary data.</text>
</comment>
<dbReference type="AlphaFoldDB" id="A0A4U0FGV2"/>
<dbReference type="RefSeq" id="WP_136775858.1">
    <property type="nucleotide sequence ID" value="NZ_SUPK01000001.1"/>
</dbReference>
<reference evidence="2 3" key="1">
    <citation type="submission" date="2019-04" db="EMBL/GenBank/DDBJ databases">
        <title>Cohnella sp. nov., isolated from soil.</title>
        <authorList>
            <person name="Kim W."/>
        </authorList>
    </citation>
    <scope>NUCLEOTIDE SEQUENCE [LARGE SCALE GENOMIC DNA]</scope>
    <source>
        <strain evidence="2 3">CAU 1483</strain>
    </source>
</reference>
<organism evidence="2 3">
    <name type="scientific">Cohnella pontilimi</name>
    <dbReference type="NCBI Taxonomy" id="2564100"/>
    <lineage>
        <taxon>Bacteria</taxon>
        <taxon>Bacillati</taxon>
        <taxon>Bacillota</taxon>
        <taxon>Bacilli</taxon>
        <taxon>Bacillales</taxon>
        <taxon>Paenibacillaceae</taxon>
        <taxon>Cohnella</taxon>
    </lineage>
</organism>
<feature type="transmembrane region" description="Helical" evidence="1">
    <location>
        <begin position="179"/>
        <end position="201"/>
    </location>
</feature>
<feature type="transmembrane region" description="Helical" evidence="1">
    <location>
        <begin position="20"/>
        <end position="39"/>
    </location>
</feature>
<keyword evidence="1" id="KW-1133">Transmembrane helix</keyword>
<sequence>MKDLFNEENQQDLNRKLRRIAAFFLIVGSMVILIFRGMHGDLPAGDAHASMLFIGEHSFYKGVHLGGVIGAVLTSVGFVALTGSFTSRIAETISRLGVAVVLVGAAVHIFEHSTDGHAGQTLADAWKAASVTDKLNIEHSATTVFTALHGPSLFSISLLWGLGIFLFARALKLEKFPSWLFWIGSIVGALTFIAANLQFLYPDLVPGFIIFGPLVFLVQLWTLALGIVLLRNPRNN</sequence>
<keyword evidence="1" id="KW-0812">Transmembrane</keyword>
<name>A0A4U0FGV2_9BACL</name>
<evidence type="ECO:0008006" key="4">
    <source>
        <dbReference type="Google" id="ProtNLM"/>
    </source>
</evidence>
<keyword evidence="3" id="KW-1185">Reference proteome</keyword>